<organism evidence="4 5">
    <name type="scientific">Adlercreutzia equolifaciens subsp. celatus DSM 18785</name>
    <dbReference type="NCBI Taxonomy" id="1121021"/>
    <lineage>
        <taxon>Bacteria</taxon>
        <taxon>Bacillati</taxon>
        <taxon>Actinomycetota</taxon>
        <taxon>Coriobacteriia</taxon>
        <taxon>Eggerthellales</taxon>
        <taxon>Eggerthellaceae</taxon>
        <taxon>Adlercreutzia</taxon>
    </lineage>
</organism>
<dbReference type="InterPro" id="IPR000182">
    <property type="entry name" value="GNAT_dom"/>
</dbReference>
<dbReference type="PANTHER" id="PTHR43800:SF1">
    <property type="entry name" value="PEPTIDYL-LYSINE N-ACETYLTRANSFERASE YJAB"/>
    <property type="match status" value="1"/>
</dbReference>
<comment type="caution">
    <text evidence="4">The sequence shown here is derived from an EMBL/GenBank/DDBJ whole genome shotgun (WGS) entry which is preliminary data.</text>
</comment>
<dbReference type="Proteomes" id="UP000278327">
    <property type="component" value="Unassembled WGS sequence"/>
</dbReference>
<dbReference type="EMBL" id="QICA01000003">
    <property type="protein sequence ID" value="RNL39221.1"/>
    <property type="molecule type" value="Genomic_DNA"/>
</dbReference>
<gene>
    <name evidence="4" type="ORF">DMP10_02195</name>
</gene>
<keyword evidence="5" id="KW-1185">Reference proteome</keyword>
<protein>
    <submittedName>
        <fullName evidence="4">GNAT family N-acetyltransferase</fullName>
    </submittedName>
</protein>
<dbReference type="RefSeq" id="WP_117284865.1">
    <property type="nucleotide sequence ID" value="NZ_JAMTCE010000016.1"/>
</dbReference>
<dbReference type="Pfam" id="PF13508">
    <property type="entry name" value="Acetyltransf_7"/>
    <property type="match status" value="1"/>
</dbReference>
<dbReference type="SUPFAM" id="SSF55729">
    <property type="entry name" value="Acyl-CoA N-acyltransferases (Nat)"/>
    <property type="match status" value="1"/>
</dbReference>
<dbReference type="GO" id="GO:0016747">
    <property type="term" value="F:acyltransferase activity, transferring groups other than amino-acyl groups"/>
    <property type="evidence" value="ECO:0007669"/>
    <property type="project" value="InterPro"/>
</dbReference>
<dbReference type="CDD" id="cd04301">
    <property type="entry name" value="NAT_SF"/>
    <property type="match status" value="1"/>
</dbReference>
<sequence>MAFRIEDIELGDETSLLAELVACWRASVEATHTFLTPNDIERIAAYVPDAIASVAHLAVCRDENGQVVGFIGVDGAMIEMLFIHPSLRGCGLGSLLLDHAVSEHGATLVDVNEQNEQAVGFYEHYGFEVFDRSETDGMGDPFPILHMRLCPTSHGSA</sequence>
<evidence type="ECO:0000256" key="2">
    <source>
        <dbReference type="ARBA" id="ARBA00023315"/>
    </source>
</evidence>
<evidence type="ECO:0000259" key="3">
    <source>
        <dbReference type="PROSITE" id="PS51186"/>
    </source>
</evidence>
<dbReference type="InterPro" id="IPR016181">
    <property type="entry name" value="Acyl_CoA_acyltransferase"/>
</dbReference>
<keyword evidence="1 4" id="KW-0808">Transferase</keyword>
<keyword evidence="2" id="KW-0012">Acyltransferase</keyword>
<reference evidence="4 5" key="1">
    <citation type="journal article" date="2019" name="Microbiol. Resour. Announc.">
        <title>Draft Genome Sequences of Type Strains of Gordonibacter faecihominis, Paraeggerthella hongkongensis, Parvibacter caecicola,Slackia equolifaciens, Slackia faecicanis, and Slackia isoflavoniconvertens.</title>
        <authorList>
            <person name="Danylec N."/>
            <person name="Stoll D.A."/>
            <person name="Dotsch A."/>
            <person name="Huch M."/>
        </authorList>
    </citation>
    <scope>NUCLEOTIDE SEQUENCE [LARGE SCALE GENOMIC DNA]</scope>
    <source>
        <strain evidence="4 5">DSM 18785</strain>
    </source>
</reference>
<evidence type="ECO:0000313" key="5">
    <source>
        <dbReference type="Proteomes" id="UP000278327"/>
    </source>
</evidence>
<name>A0A3N0AWH7_9ACTN</name>
<accession>A0A3N0AWH7</accession>
<dbReference type="Gene3D" id="3.40.630.30">
    <property type="match status" value="1"/>
</dbReference>
<dbReference type="AlphaFoldDB" id="A0A3N0AWH7"/>
<evidence type="ECO:0000256" key="1">
    <source>
        <dbReference type="ARBA" id="ARBA00022679"/>
    </source>
</evidence>
<proteinExistence type="predicted"/>
<dbReference type="PANTHER" id="PTHR43800">
    <property type="entry name" value="PEPTIDYL-LYSINE N-ACETYLTRANSFERASE YJAB"/>
    <property type="match status" value="1"/>
</dbReference>
<evidence type="ECO:0000313" key="4">
    <source>
        <dbReference type="EMBL" id="RNL39221.1"/>
    </source>
</evidence>
<dbReference type="PROSITE" id="PS51186">
    <property type="entry name" value="GNAT"/>
    <property type="match status" value="1"/>
</dbReference>
<feature type="domain" description="N-acetyltransferase" evidence="3">
    <location>
        <begin position="3"/>
        <end position="151"/>
    </location>
</feature>